<evidence type="ECO:0000256" key="9">
    <source>
        <dbReference type="PIRSR" id="PIRSR600821-52"/>
    </source>
</evidence>
<evidence type="ECO:0000256" key="4">
    <source>
        <dbReference type="ARBA" id="ARBA00022898"/>
    </source>
</evidence>
<feature type="active site" description="Proton acceptor; specific for L-alanine" evidence="7">
    <location>
        <position position="271"/>
    </location>
</feature>
<dbReference type="PROSITE" id="PS00395">
    <property type="entry name" value="ALANINE_RACEMASE"/>
    <property type="match status" value="1"/>
</dbReference>
<dbReference type="Pfam" id="PF00842">
    <property type="entry name" value="Ala_racemase_C"/>
    <property type="match status" value="1"/>
</dbReference>
<dbReference type="InterPro" id="IPR020622">
    <property type="entry name" value="Ala_racemase_pyridoxalP-BS"/>
</dbReference>
<keyword evidence="12" id="KW-1185">Reference proteome</keyword>
<gene>
    <name evidence="11" type="ORF">CC117_03965</name>
</gene>
<accession>A0A1S1QY35</accession>
<feature type="binding site" evidence="7 9">
    <location>
        <position position="319"/>
    </location>
    <ligand>
        <name>substrate</name>
    </ligand>
</feature>
<evidence type="ECO:0000259" key="10">
    <source>
        <dbReference type="SMART" id="SM01005"/>
    </source>
</evidence>
<dbReference type="FunFam" id="3.20.20.10:FF:000002">
    <property type="entry name" value="Alanine racemase"/>
    <property type="match status" value="1"/>
</dbReference>
<dbReference type="NCBIfam" id="TIGR00492">
    <property type="entry name" value="alr"/>
    <property type="match status" value="1"/>
</dbReference>
<name>A0A1S1QY35_9ACTN</name>
<dbReference type="GO" id="GO:0030632">
    <property type="term" value="P:D-alanine biosynthetic process"/>
    <property type="evidence" value="ECO:0007669"/>
    <property type="project" value="UniProtKB-UniRule"/>
</dbReference>
<sequence>MSLPHPPRAYAAIELDAVRDSVAALVARARNAVTMAVVKADGYGHGMVPCAQAALEAGATWLGAAFLEEALGLRAAGITAPVFSWLAVPGERLAAGVAADIDLSASAGWALDELAAAARQVGRPARVHLKIDTGLGRAGATGEVWPDLCESAAALEAEGLLEVVGVWSHFAFADSPGHPTVQSQIGRFGDAVDAARKAGLTPRLRHLANSAATLVSPEAHFDMVRPGVSVYGLSPGPEVGPPSTFGLRPAMTLRAGTALVKRVPEGTGVSYAHRYTTRAETNLAVVPLGYADGIPRTATNTAEVLLGGRRRRIAGTVCMDQFVVDVGVDPVAAGDEVILFGPGDRGEPTADDWARALDTINYEIVTRIGARVPRVYV</sequence>
<evidence type="ECO:0000256" key="2">
    <source>
        <dbReference type="ARBA" id="ARBA00001933"/>
    </source>
</evidence>
<dbReference type="RefSeq" id="WP_071083891.1">
    <property type="nucleotide sequence ID" value="NZ_MBLM01000108.1"/>
</dbReference>
<dbReference type="AlphaFoldDB" id="A0A1S1QY35"/>
<dbReference type="GO" id="GO:0005829">
    <property type="term" value="C:cytosol"/>
    <property type="evidence" value="ECO:0007669"/>
    <property type="project" value="TreeGrafter"/>
</dbReference>
<evidence type="ECO:0000256" key="6">
    <source>
        <dbReference type="ARBA" id="ARBA00072221"/>
    </source>
</evidence>
<dbReference type="UniPathway" id="UPA00042">
    <property type="reaction ID" value="UER00497"/>
</dbReference>
<keyword evidence="4 7" id="KW-0663">Pyridoxal phosphate</keyword>
<dbReference type="FunFam" id="2.40.37.10:FF:000015">
    <property type="entry name" value="Alanine racemase"/>
    <property type="match status" value="1"/>
</dbReference>
<dbReference type="Proteomes" id="UP000179627">
    <property type="component" value="Unassembled WGS sequence"/>
</dbReference>
<evidence type="ECO:0000256" key="8">
    <source>
        <dbReference type="PIRSR" id="PIRSR600821-50"/>
    </source>
</evidence>
<reference evidence="12" key="1">
    <citation type="submission" date="2016-07" db="EMBL/GenBank/DDBJ databases">
        <title>Sequence Frankia sp. strain CcI1.17.</title>
        <authorList>
            <person name="Ghodhbane-Gtari F."/>
            <person name="Swanson E."/>
            <person name="Gueddou A."/>
            <person name="Morris K."/>
            <person name="Hezbri K."/>
            <person name="Ktari A."/>
            <person name="Nouioui I."/>
            <person name="Abebe-Akele F."/>
            <person name="Simpson S."/>
            <person name="Thomas K."/>
            <person name="Gtari M."/>
            <person name="Tisa L.S."/>
            <person name="Hurst S."/>
        </authorList>
    </citation>
    <scope>NUCLEOTIDE SEQUENCE [LARGE SCALE GENOMIC DNA]</scope>
    <source>
        <strain evidence="12">Cc1.17</strain>
    </source>
</reference>
<proteinExistence type="inferred from homology"/>
<dbReference type="Gene3D" id="2.40.37.10">
    <property type="entry name" value="Lyase, Ornithine Decarboxylase, Chain A, domain 1"/>
    <property type="match status" value="1"/>
</dbReference>
<dbReference type="InterPro" id="IPR001608">
    <property type="entry name" value="Ala_racemase_N"/>
</dbReference>
<dbReference type="GO" id="GO:0009252">
    <property type="term" value="P:peptidoglycan biosynthetic process"/>
    <property type="evidence" value="ECO:0007669"/>
    <property type="project" value="TreeGrafter"/>
</dbReference>
<organism evidence="11 12">
    <name type="scientific">Parafrankia colletiae</name>
    <dbReference type="NCBI Taxonomy" id="573497"/>
    <lineage>
        <taxon>Bacteria</taxon>
        <taxon>Bacillati</taxon>
        <taxon>Actinomycetota</taxon>
        <taxon>Actinomycetes</taxon>
        <taxon>Frankiales</taxon>
        <taxon>Frankiaceae</taxon>
        <taxon>Parafrankia</taxon>
    </lineage>
</organism>
<dbReference type="InterPro" id="IPR009006">
    <property type="entry name" value="Ala_racemase/Decarboxylase_C"/>
</dbReference>
<evidence type="ECO:0000256" key="1">
    <source>
        <dbReference type="ARBA" id="ARBA00000316"/>
    </source>
</evidence>
<comment type="cofactor">
    <cofactor evidence="2 7 8">
        <name>pyridoxal 5'-phosphate</name>
        <dbReference type="ChEBI" id="CHEBI:597326"/>
    </cofactor>
</comment>
<dbReference type="Gene3D" id="3.20.20.10">
    <property type="entry name" value="Alanine racemase"/>
    <property type="match status" value="1"/>
</dbReference>
<dbReference type="OrthoDB" id="9813814at2"/>
<evidence type="ECO:0000256" key="7">
    <source>
        <dbReference type="HAMAP-Rule" id="MF_01201"/>
    </source>
</evidence>
<dbReference type="PANTHER" id="PTHR30511">
    <property type="entry name" value="ALANINE RACEMASE"/>
    <property type="match status" value="1"/>
</dbReference>
<dbReference type="HAMAP" id="MF_01201">
    <property type="entry name" value="Ala_racemase"/>
    <property type="match status" value="1"/>
</dbReference>
<comment type="similarity">
    <text evidence="7">Belongs to the alanine racemase family.</text>
</comment>
<dbReference type="EC" id="5.1.1.1" evidence="3 7"/>
<evidence type="ECO:0000256" key="3">
    <source>
        <dbReference type="ARBA" id="ARBA00013089"/>
    </source>
</evidence>
<dbReference type="PANTHER" id="PTHR30511:SF0">
    <property type="entry name" value="ALANINE RACEMASE, CATABOLIC-RELATED"/>
    <property type="match status" value="1"/>
</dbReference>
<dbReference type="PRINTS" id="PR00992">
    <property type="entry name" value="ALARACEMASE"/>
</dbReference>
<dbReference type="SUPFAM" id="SSF51419">
    <property type="entry name" value="PLP-binding barrel"/>
    <property type="match status" value="1"/>
</dbReference>
<dbReference type="InterPro" id="IPR011079">
    <property type="entry name" value="Ala_racemase_C"/>
</dbReference>
<comment type="caution">
    <text evidence="11">The sequence shown here is derived from an EMBL/GenBank/DDBJ whole genome shotgun (WGS) entry which is preliminary data.</text>
</comment>
<feature type="active site" description="Proton acceptor; specific for D-alanine" evidence="7">
    <location>
        <position position="39"/>
    </location>
</feature>
<feature type="domain" description="Alanine racemase C-terminal" evidence="10">
    <location>
        <begin position="250"/>
        <end position="377"/>
    </location>
</feature>
<dbReference type="SUPFAM" id="SSF50621">
    <property type="entry name" value="Alanine racemase C-terminal domain-like"/>
    <property type="match status" value="1"/>
</dbReference>
<comment type="function">
    <text evidence="7">Catalyzes the interconversion of L-alanine and D-alanine. May also act on other amino acids.</text>
</comment>
<dbReference type="SMART" id="SM01005">
    <property type="entry name" value="Ala_racemase_C"/>
    <property type="match status" value="1"/>
</dbReference>
<feature type="binding site" evidence="7 9">
    <location>
        <position position="137"/>
    </location>
    <ligand>
        <name>substrate</name>
    </ligand>
</feature>
<comment type="catalytic activity">
    <reaction evidence="1 7">
        <text>L-alanine = D-alanine</text>
        <dbReference type="Rhea" id="RHEA:20249"/>
        <dbReference type="ChEBI" id="CHEBI:57416"/>
        <dbReference type="ChEBI" id="CHEBI:57972"/>
        <dbReference type="EC" id="5.1.1.1"/>
    </reaction>
</comment>
<comment type="pathway">
    <text evidence="7">Amino-acid biosynthesis; D-alanine biosynthesis; D-alanine from L-alanine: step 1/1.</text>
</comment>
<dbReference type="InterPro" id="IPR000821">
    <property type="entry name" value="Ala_racemase"/>
</dbReference>
<protein>
    <recommendedName>
        <fullName evidence="6 7">Alanine racemase</fullName>
        <ecNumber evidence="3 7">5.1.1.1</ecNumber>
    </recommendedName>
</protein>
<dbReference type="Pfam" id="PF01168">
    <property type="entry name" value="Ala_racemase_N"/>
    <property type="match status" value="1"/>
</dbReference>
<dbReference type="GO" id="GO:0030170">
    <property type="term" value="F:pyridoxal phosphate binding"/>
    <property type="evidence" value="ECO:0007669"/>
    <property type="project" value="UniProtKB-UniRule"/>
</dbReference>
<evidence type="ECO:0000313" key="12">
    <source>
        <dbReference type="Proteomes" id="UP000179627"/>
    </source>
</evidence>
<evidence type="ECO:0000313" key="11">
    <source>
        <dbReference type="EMBL" id="OHV38880.1"/>
    </source>
</evidence>
<feature type="modified residue" description="N6-(pyridoxal phosphate)lysine" evidence="7 8">
    <location>
        <position position="39"/>
    </location>
</feature>
<keyword evidence="5 7" id="KW-0413">Isomerase</keyword>
<dbReference type="CDD" id="cd00430">
    <property type="entry name" value="PLPDE_III_AR"/>
    <property type="match status" value="1"/>
</dbReference>
<dbReference type="GO" id="GO:0008784">
    <property type="term" value="F:alanine racemase activity"/>
    <property type="evidence" value="ECO:0007669"/>
    <property type="project" value="UniProtKB-UniRule"/>
</dbReference>
<evidence type="ECO:0000256" key="5">
    <source>
        <dbReference type="ARBA" id="ARBA00023235"/>
    </source>
</evidence>
<dbReference type="InterPro" id="IPR029066">
    <property type="entry name" value="PLP-binding_barrel"/>
</dbReference>
<dbReference type="EMBL" id="MBLM01000108">
    <property type="protein sequence ID" value="OHV38880.1"/>
    <property type="molecule type" value="Genomic_DNA"/>
</dbReference>